<evidence type="ECO:0000259" key="6">
    <source>
        <dbReference type="Pfam" id="PF01494"/>
    </source>
</evidence>
<dbReference type="GO" id="GO:0071949">
    <property type="term" value="F:FAD binding"/>
    <property type="evidence" value="ECO:0007669"/>
    <property type="project" value="InterPro"/>
</dbReference>
<feature type="binding site" evidence="5">
    <location>
        <position position="102"/>
    </location>
    <ligand>
        <name>FAD</name>
        <dbReference type="ChEBI" id="CHEBI:57692"/>
    </ligand>
</feature>
<dbReference type="HAMAP" id="MF_00845">
    <property type="entry name" value="TetX_monooxygenase"/>
    <property type="match status" value="1"/>
</dbReference>
<comment type="subunit">
    <text evidence="5">Monomer.</text>
</comment>
<keyword evidence="4 5" id="KW-0503">Monooxygenase</keyword>
<comment type="caution">
    <text evidence="7">The sequence shown here is derived from an EMBL/GenBank/DDBJ whole genome shotgun (WGS) entry which is preliminary data.</text>
</comment>
<comment type="catalytic activity">
    <reaction evidence="5">
        <text>a tetracycline + NADPH + O2 + H(+) = an 11a-hydroxytetracycline + NADP(+) + H2O</text>
        <dbReference type="Rhea" id="RHEA:61444"/>
        <dbReference type="ChEBI" id="CHEBI:15377"/>
        <dbReference type="ChEBI" id="CHEBI:15378"/>
        <dbReference type="ChEBI" id="CHEBI:15379"/>
        <dbReference type="ChEBI" id="CHEBI:57783"/>
        <dbReference type="ChEBI" id="CHEBI:58349"/>
        <dbReference type="ChEBI" id="CHEBI:144644"/>
        <dbReference type="ChEBI" id="CHEBI:144645"/>
    </reaction>
</comment>
<proteinExistence type="inferred from homology"/>
<protein>
    <recommendedName>
        <fullName evidence="5">Flavin-dependent monooxygenase</fullName>
    </recommendedName>
    <alternativeName>
        <fullName evidence="5">TetX monooxygenase</fullName>
        <shortName evidence="5">TetX</shortName>
        <ecNumber evidence="5">1.14.13.-</ecNumber>
    </alternativeName>
</protein>
<keyword evidence="1 5" id="KW-0285">Flavoprotein</keyword>
<evidence type="ECO:0000256" key="2">
    <source>
        <dbReference type="ARBA" id="ARBA00022827"/>
    </source>
</evidence>
<gene>
    <name evidence="7" type="ORF">C5748_13465</name>
</gene>
<dbReference type="GO" id="GO:0005737">
    <property type="term" value="C:cytoplasm"/>
    <property type="evidence" value="ECO:0007669"/>
    <property type="project" value="UniProtKB-SubCell"/>
</dbReference>
<evidence type="ECO:0000313" key="8">
    <source>
        <dbReference type="Proteomes" id="UP000239434"/>
    </source>
</evidence>
<dbReference type="EC" id="1.14.13.-" evidence="5"/>
<dbReference type="InterPro" id="IPR043683">
    <property type="entry name" value="TetX_monooxygenase"/>
</dbReference>
<dbReference type="InterPro" id="IPR002938">
    <property type="entry name" value="FAD-bd"/>
</dbReference>
<evidence type="ECO:0000256" key="5">
    <source>
        <dbReference type="HAMAP-Rule" id="MF_00845"/>
    </source>
</evidence>
<evidence type="ECO:0000256" key="3">
    <source>
        <dbReference type="ARBA" id="ARBA00023002"/>
    </source>
</evidence>
<feature type="binding site" evidence="5">
    <location>
        <position position="39"/>
    </location>
    <ligand>
        <name>NADPH</name>
        <dbReference type="ChEBI" id="CHEBI:57783"/>
    </ligand>
</feature>
<comment type="domain">
    <text evidence="5">Consists of an N-terminal FAD-binding domain with a Rossman fold and a C-terminal substrate-binding domain.</text>
</comment>
<dbReference type="InterPro" id="IPR036188">
    <property type="entry name" value="FAD/NAD-bd_sf"/>
</dbReference>
<dbReference type="PRINTS" id="PR00420">
    <property type="entry name" value="RNGMNOXGNASE"/>
</dbReference>
<dbReference type="GO" id="GO:0046677">
    <property type="term" value="P:response to antibiotic"/>
    <property type="evidence" value="ECO:0007669"/>
    <property type="project" value="InterPro"/>
</dbReference>
<sequence length="376" mass="39159">MTSVTIIGAGLGGLVLARILHLNGIPATIFEADPSADARKQGGQLDIHPEDGQVALAAAGLTEAFQAIIHEGGQATRLVDAQGVLLFEQGDDGSGGRPEVLRGDLRRILLESLPQDAVQWGHKLTAVAPLGRGQHALTFEDGTTVTSDLLVGADGAWSKVRSLLSDAVPAYLGTSFVETWLFDVDLRHPATAEMAGAGAMFALVPGQGIFIHREAGAVLHAYIALTRPLDWFGTIDFSEPAIAKGRIAAEFKGWAPELTALITAADTPLVLRPLHALPTGHRWARVPGVTLIGDAAHLAPPAGEGANMALLDGAELAAAIVAHPDSVEAALAAFEAAMFPRAEAAAAVSHEILALCLDDRAPFGLIDFFQSAAHQA</sequence>
<dbReference type="Gene3D" id="3.50.50.60">
    <property type="entry name" value="FAD/NAD(P)-binding domain"/>
    <property type="match status" value="1"/>
</dbReference>
<feature type="domain" description="FAD-binding" evidence="6">
    <location>
        <begin position="2"/>
        <end position="345"/>
    </location>
</feature>
<keyword evidence="5" id="KW-0547">Nucleotide-binding</keyword>
<comment type="subcellular location">
    <subcellularLocation>
        <location evidence="5">Cytoplasm</location>
    </subcellularLocation>
</comment>
<feature type="binding site" evidence="5">
    <location>
        <position position="294"/>
    </location>
    <ligand>
        <name>FAD</name>
        <dbReference type="ChEBI" id="CHEBI:57692"/>
    </ligand>
</feature>
<reference evidence="7 8" key="1">
    <citation type="submission" date="2018-02" db="EMBL/GenBank/DDBJ databases">
        <title>The draft genome of Phyllobacterium sp. 1N-3.</title>
        <authorList>
            <person name="Liu L."/>
            <person name="Li L."/>
            <person name="Zhang X."/>
            <person name="Wang T."/>
            <person name="Liang L."/>
        </authorList>
    </citation>
    <scope>NUCLEOTIDE SEQUENCE [LARGE SCALE GENOMIC DNA]</scope>
    <source>
        <strain evidence="7 8">1N-3</strain>
    </source>
</reference>
<dbReference type="RefSeq" id="WP_105742438.1">
    <property type="nucleotide sequence ID" value="NZ_PVBR01000008.1"/>
</dbReference>
<name>A0A2S9IRQ7_9HYPH</name>
<comment type="cofactor">
    <cofactor evidence="5">
        <name>FAD</name>
        <dbReference type="ChEBI" id="CHEBI:57692"/>
    </cofactor>
</comment>
<keyword evidence="5" id="KW-0963">Cytoplasm</keyword>
<dbReference type="PANTHER" id="PTHR46972:SF1">
    <property type="entry name" value="FAD DEPENDENT OXIDOREDUCTASE DOMAIN-CONTAINING PROTEIN"/>
    <property type="match status" value="1"/>
</dbReference>
<evidence type="ECO:0000313" key="7">
    <source>
        <dbReference type="EMBL" id="PRD43198.1"/>
    </source>
</evidence>
<accession>A0A2S9IRQ7</accession>
<comment type="similarity">
    <text evidence="5">Belongs to the aromatic-ring hydroxylase family. TetX subfamily.</text>
</comment>
<dbReference type="GO" id="GO:0004497">
    <property type="term" value="F:monooxygenase activity"/>
    <property type="evidence" value="ECO:0007669"/>
    <property type="project" value="UniProtKB-UniRule"/>
</dbReference>
<organism evidence="7 8">
    <name type="scientific">Phyllobacterium phragmitis</name>
    <dbReference type="NCBI Taxonomy" id="2670329"/>
    <lineage>
        <taxon>Bacteria</taxon>
        <taxon>Pseudomonadati</taxon>
        <taxon>Pseudomonadota</taxon>
        <taxon>Alphaproteobacteria</taxon>
        <taxon>Hyphomicrobiales</taxon>
        <taxon>Phyllobacteriaceae</taxon>
        <taxon>Phyllobacterium</taxon>
    </lineage>
</organism>
<dbReference type="SUPFAM" id="SSF51905">
    <property type="entry name" value="FAD/NAD(P)-binding domain"/>
    <property type="match status" value="1"/>
</dbReference>
<evidence type="ECO:0000256" key="4">
    <source>
        <dbReference type="ARBA" id="ARBA00023033"/>
    </source>
</evidence>
<dbReference type="PANTHER" id="PTHR46972">
    <property type="entry name" value="MONOOXYGENASE ASQM-RELATED"/>
    <property type="match status" value="1"/>
</dbReference>
<feature type="binding site" evidence="5">
    <location>
        <position position="46"/>
    </location>
    <ligand>
        <name>FAD</name>
        <dbReference type="ChEBI" id="CHEBI:57692"/>
    </ligand>
</feature>
<evidence type="ECO:0000256" key="1">
    <source>
        <dbReference type="ARBA" id="ARBA00022630"/>
    </source>
</evidence>
<keyword evidence="8" id="KW-1185">Reference proteome</keyword>
<dbReference type="Pfam" id="PF01494">
    <property type="entry name" value="FAD_binding_3"/>
    <property type="match status" value="1"/>
</dbReference>
<dbReference type="EMBL" id="PVBR01000008">
    <property type="protein sequence ID" value="PRD43198.1"/>
    <property type="molecule type" value="Genomic_DNA"/>
</dbReference>
<comment type="function">
    <text evidence="5">An FAD-requiring monooxygenase active on some tetracycline antibiotic derivatives, which leads to their inactivation. Hydroxylates carbon 11a of tetracycline and some analogs.</text>
</comment>
<dbReference type="Proteomes" id="UP000239434">
    <property type="component" value="Unassembled WGS sequence"/>
</dbReference>
<keyword evidence="3 5" id="KW-0560">Oxidoreductase</keyword>
<keyword evidence="2 5" id="KW-0274">FAD</keyword>
<keyword evidence="5" id="KW-0521">NADP</keyword>
<dbReference type="AlphaFoldDB" id="A0A2S9IRQ7"/>